<reference evidence="2 3" key="1">
    <citation type="submission" date="2021-06" db="EMBL/GenBank/DDBJ databases">
        <title>A haploid diamondback moth (Plutella xylostella L.) genome assembly resolves 31 chromosomes and identifies a diamide resistance mutation.</title>
        <authorList>
            <person name="Ward C.M."/>
            <person name="Perry K.D."/>
            <person name="Baker G."/>
            <person name="Powis K."/>
            <person name="Heckel D.G."/>
            <person name="Baxter S.W."/>
        </authorList>
    </citation>
    <scope>NUCLEOTIDE SEQUENCE [LARGE SCALE GENOMIC DNA]</scope>
    <source>
        <strain evidence="2 3">LV</strain>
        <tissue evidence="2">Single pupa</tissue>
    </source>
</reference>
<comment type="caution">
    <text evidence="2">The sequence shown here is derived from an EMBL/GenBank/DDBJ whole genome shotgun (WGS) entry which is preliminary data.</text>
</comment>
<feature type="region of interest" description="Disordered" evidence="1">
    <location>
        <begin position="151"/>
        <end position="212"/>
    </location>
</feature>
<evidence type="ECO:0000256" key="1">
    <source>
        <dbReference type="SAM" id="MobiDB-lite"/>
    </source>
</evidence>
<feature type="compositionally biased region" description="Low complexity" evidence="1">
    <location>
        <begin position="154"/>
        <end position="172"/>
    </location>
</feature>
<name>A0ABQ7R0J1_PLUXY</name>
<proteinExistence type="predicted"/>
<keyword evidence="3" id="KW-1185">Reference proteome</keyword>
<evidence type="ECO:0000313" key="3">
    <source>
        <dbReference type="Proteomes" id="UP000823941"/>
    </source>
</evidence>
<dbReference type="Proteomes" id="UP000823941">
    <property type="component" value="Chromosome 5"/>
</dbReference>
<feature type="region of interest" description="Disordered" evidence="1">
    <location>
        <begin position="25"/>
        <end position="45"/>
    </location>
</feature>
<evidence type="ECO:0000313" key="2">
    <source>
        <dbReference type="EMBL" id="KAG7310784.1"/>
    </source>
</evidence>
<organism evidence="2 3">
    <name type="scientific">Plutella xylostella</name>
    <name type="common">Diamondback moth</name>
    <name type="synonym">Plutella maculipennis</name>
    <dbReference type="NCBI Taxonomy" id="51655"/>
    <lineage>
        <taxon>Eukaryota</taxon>
        <taxon>Metazoa</taxon>
        <taxon>Ecdysozoa</taxon>
        <taxon>Arthropoda</taxon>
        <taxon>Hexapoda</taxon>
        <taxon>Insecta</taxon>
        <taxon>Pterygota</taxon>
        <taxon>Neoptera</taxon>
        <taxon>Endopterygota</taxon>
        <taxon>Lepidoptera</taxon>
        <taxon>Glossata</taxon>
        <taxon>Ditrysia</taxon>
        <taxon>Yponomeutoidea</taxon>
        <taxon>Plutellidae</taxon>
        <taxon>Plutella</taxon>
    </lineage>
</organism>
<sequence length="212" mass="22423">MAICAGRARHVCGGVQRRRDATLARRRTAGVNHGDSGESGRNVSCRSPARSAAHFYFPVWRNRLRRRGRRARHLPGAHGPQRRRADASPRAPSTAVPACPPCQDYSDTPHSAVTSSDYLKLKCTFRRAKAEIGSPISGVVQQQRAELSRGLALSRGSAGSVSQAGSGASSTGKPPPPPPPAPEPRPAPRTPPPGAPSGAPPHLSLSSLYNFP</sequence>
<protein>
    <submittedName>
        <fullName evidence="2">Uncharacterized protein</fullName>
    </submittedName>
</protein>
<feature type="region of interest" description="Disordered" evidence="1">
    <location>
        <begin position="72"/>
        <end position="102"/>
    </location>
</feature>
<dbReference type="EMBL" id="JAHIBW010000005">
    <property type="protein sequence ID" value="KAG7310784.1"/>
    <property type="molecule type" value="Genomic_DNA"/>
</dbReference>
<accession>A0ABQ7R0J1</accession>
<gene>
    <name evidence="2" type="ORF">JYU34_003605</name>
</gene>
<feature type="compositionally biased region" description="Pro residues" evidence="1">
    <location>
        <begin position="173"/>
        <end position="199"/>
    </location>
</feature>